<evidence type="ECO:0000313" key="2">
    <source>
        <dbReference type="EMBL" id="GFD11344.1"/>
    </source>
</evidence>
<sequence>FHAGQSILAASSNRPASIHAGKHISASRINKPAPFSAGSSVPTGWTNPAVHPHVNKDIGIVDSSCSRSMTGNKEKLDDFVQVKGGTVTFRGGD</sequence>
<evidence type="ECO:0000256" key="1">
    <source>
        <dbReference type="SAM" id="MobiDB-lite"/>
    </source>
</evidence>
<protein>
    <submittedName>
        <fullName evidence="2">Uncharacterized protein</fullName>
    </submittedName>
</protein>
<comment type="caution">
    <text evidence="2">The sequence shown here is derived from an EMBL/GenBank/DDBJ whole genome shotgun (WGS) entry which is preliminary data.</text>
</comment>
<feature type="region of interest" description="Disordered" evidence="1">
    <location>
        <begin position="19"/>
        <end position="40"/>
    </location>
</feature>
<dbReference type="AlphaFoldDB" id="A0A699TU80"/>
<proteinExistence type="predicted"/>
<gene>
    <name evidence="2" type="ORF">Tci_883313</name>
</gene>
<feature type="non-terminal residue" evidence="2">
    <location>
        <position position="93"/>
    </location>
</feature>
<feature type="non-terminal residue" evidence="2">
    <location>
        <position position="1"/>
    </location>
</feature>
<organism evidence="2">
    <name type="scientific">Tanacetum cinerariifolium</name>
    <name type="common">Dalmatian daisy</name>
    <name type="synonym">Chrysanthemum cinerariifolium</name>
    <dbReference type="NCBI Taxonomy" id="118510"/>
    <lineage>
        <taxon>Eukaryota</taxon>
        <taxon>Viridiplantae</taxon>
        <taxon>Streptophyta</taxon>
        <taxon>Embryophyta</taxon>
        <taxon>Tracheophyta</taxon>
        <taxon>Spermatophyta</taxon>
        <taxon>Magnoliopsida</taxon>
        <taxon>eudicotyledons</taxon>
        <taxon>Gunneridae</taxon>
        <taxon>Pentapetalae</taxon>
        <taxon>asterids</taxon>
        <taxon>campanulids</taxon>
        <taxon>Asterales</taxon>
        <taxon>Asteraceae</taxon>
        <taxon>Asteroideae</taxon>
        <taxon>Anthemideae</taxon>
        <taxon>Anthemidinae</taxon>
        <taxon>Tanacetum</taxon>
    </lineage>
</organism>
<name>A0A699TU80_TANCI</name>
<dbReference type="EMBL" id="BKCJ011258474">
    <property type="protein sequence ID" value="GFD11344.1"/>
    <property type="molecule type" value="Genomic_DNA"/>
</dbReference>
<reference evidence="2" key="1">
    <citation type="journal article" date="2019" name="Sci. Rep.">
        <title>Draft genome of Tanacetum cinerariifolium, the natural source of mosquito coil.</title>
        <authorList>
            <person name="Yamashiro T."/>
            <person name="Shiraishi A."/>
            <person name="Satake H."/>
            <person name="Nakayama K."/>
        </authorList>
    </citation>
    <scope>NUCLEOTIDE SEQUENCE</scope>
</reference>
<accession>A0A699TU80</accession>